<dbReference type="EC" id="2.7.7.62" evidence="9"/>
<comment type="similarity">
    <text evidence="7">Belongs to the CobU/CobP family.</text>
</comment>
<dbReference type="InterPro" id="IPR027417">
    <property type="entry name" value="P-loop_NTPase"/>
</dbReference>
<dbReference type="InterPro" id="IPR003203">
    <property type="entry name" value="CobU/CobP"/>
</dbReference>
<proteinExistence type="inferred from homology"/>
<evidence type="ECO:0000256" key="4">
    <source>
        <dbReference type="ARBA" id="ARBA00003889"/>
    </source>
</evidence>
<feature type="binding site" evidence="19">
    <location>
        <begin position="32"/>
        <end position="34"/>
    </location>
    <ligand>
        <name>GTP</name>
        <dbReference type="ChEBI" id="CHEBI:37565"/>
    </ligand>
</feature>
<evidence type="ECO:0000256" key="10">
    <source>
        <dbReference type="ARBA" id="ARBA00022573"/>
    </source>
</evidence>
<evidence type="ECO:0000256" key="6">
    <source>
        <dbReference type="ARBA" id="ARBA00005159"/>
    </source>
</evidence>
<keyword evidence="14" id="KW-0067">ATP-binding</keyword>
<feature type="binding site" evidence="19">
    <location>
        <position position="78"/>
    </location>
    <ligand>
        <name>GTP</name>
        <dbReference type="ChEBI" id="CHEBI:37565"/>
    </ligand>
</feature>
<feature type="binding site" evidence="19">
    <location>
        <position position="60"/>
    </location>
    <ligand>
        <name>GTP</name>
        <dbReference type="ChEBI" id="CHEBI:37565"/>
    </ligand>
</feature>
<comment type="catalytic activity">
    <reaction evidence="1">
        <text>adenosylcob(III)inamide + ATP = adenosylcob(III)inamide phosphate + ADP + H(+)</text>
        <dbReference type="Rhea" id="RHEA:15769"/>
        <dbReference type="ChEBI" id="CHEBI:2480"/>
        <dbReference type="ChEBI" id="CHEBI:15378"/>
        <dbReference type="ChEBI" id="CHEBI:30616"/>
        <dbReference type="ChEBI" id="CHEBI:58502"/>
        <dbReference type="ChEBI" id="CHEBI:456216"/>
        <dbReference type="EC" id="2.7.1.156"/>
    </reaction>
</comment>
<dbReference type="Pfam" id="PF02283">
    <property type="entry name" value="CobU"/>
    <property type="match status" value="1"/>
</dbReference>
<evidence type="ECO:0000256" key="15">
    <source>
        <dbReference type="ARBA" id="ARBA00023134"/>
    </source>
</evidence>
<evidence type="ECO:0000256" key="18">
    <source>
        <dbReference type="PIRSR" id="PIRSR006135-1"/>
    </source>
</evidence>
<evidence type="ECO:0000256" key="7">
    <source>
        <dbReference type="ARBA" id="ARBA00007490"/>
    </source>
</evidence>
<dbReference type="PIRSF" id="PIRSF006135">
    <property type="entry name" value="CobU"/>
    <property type="match status" value="1"/>
</dbReference>
<comment type="pathway">
    <text evidence="5">Cofactor biosynthesis; adenosylcobalamin biosynthesis; adenosylcobalamin from cob(II)yrinate a,c-diamide: step 6/7.</text>
</comment>
<keyword evidence="13 20" id="KW-0418">Kinase</keyword>
<dbReference type="OrthoDB" id="9799422at2"/>
<evidence type="ECO:0000313" key="20">
    <source>
        <dbReference type="EMBL" id="SFC06673.1"/>
    </source>
</evidence>
<dbReference type="STRING" id="662367.SAMN05216167_101386"/>
<name>A0A1I1GBF9_9BACT</name>
<dbReference type="AlphaFoldDB" id="A0A1I1GBF9"/>
<keyword evidence="11 20" id="KW-0808">Transferase</keyword>
<comment type="catalytic activity">
    <reaction evidence="3">
        <text>adenosylcob(III)inamide + GTP = adenosylcob(III)inamide phosphate + GDP + H(+)</text>
        <dbReference type="Rhea" id="RHEA:15765"/>
        <dbReference type="ChEBI" id="CHEBI:2480"/>
        <dbReference type="ChEBI" id="CHEBI:15378"/>
        <dbReference type="ChEBI" id="CHEBI:37565"/>
        <dbReference type="ChEBI" id="CHEBI:58189"/>
        <dbReference type="ChEBI" id="CHEBI:58502"/>
        <dbReference type="EC" id="2.7.1.156"/>
    </reaction>
</comment>
<evidence type="ECO:0000256" key="8">
    <source>
        <dbReference type="ARBA" id="ARBA00012016"/>
    </source>
</evidence>
<dbReference type="PANTHER" id="PTHR34848:SF1">
    <property type="entry name" value="BIFUNCTIONAL ADENOSYLCOBALAMIN BIOSYNTHESIS PROTEIN COBU"/>
    <property type="match status" value="1"/>
</dbReference>
<evidence type="ECO:0000256" key="14">
    <source>
        <dbReference type="ARBA" id="ARBA00022840"/>
    </source>
</evidence>
<dbReference type="UniPathway" id="UPA00148">
    <property type="reaction ID" value="UER00236"/>
</dbReference>
<dbReference type="GO" id="GO:0005525">
    <property type="term" value="F:GTP binding"/>
    <property type="evidence" value="ECO:0007669"/>
    <property type="project" value="UniProtKB-KW"/>
</dbReference>
<organism evidence="20 21">
    <name type="scientific">Spirosoma endophyticum</name>
    <dbReference type="NCBI Taxonomy" id="662367"/>
    <lineage>
        <taxon>Bacteria</taxon>
        <taxon>Pseudomonadati</taxon>
        <taxon>Bacteroidota</taxon>
        <taxon>Cytophagia</taxon>
        <taxon>Cytophagales</taxon>
        <taxon>Cytophagaceae</taxon>
        <taxon>Spirosoma</taxon>
    </lineage>
</organism>
<dbReference type="Proteomes" id="UP000198598">
    <property type="component" value="Unassembled WGS sequence"/>
</dbReference>
<evidence type="ECO:0000256" key="2">
    <source>
        <dbReference type="ARBA" id="ARBA00000711"/>
    </source>
</evidence>
<evidence type="ECO:0000256" key="12">
    <source>
        <dbReference type="ARBA" id="ARBA00022741"/>
    </source>
</evidence>
<keyword evidence="20" id="KW-0548">Nucleotidyltransferase</keyword>
<protein>
    <recommendedName>
        <fullName evidence="16">Adenosylcobinamide kinase</fullName>
        <ecNumber evidence="8">2.7.1.156</ecNumber>
        <ecNumber evidence="9">2.7.7.62</ecNumber>
    </recommendedName>
    <alternativeName>
        <fullName evidence="17">Adenosylcobinamide-phosphate guanylyltransferase</fullName>
    </alternativeName>
</protein>
<reference evidence="20 21" key="1">
    <citation type="submission" date="2016-10" db="EMBL/GenBank/DDBJ databases">
        <authorList>
            <person name="de Groot N.N."/>
        </authorList>
    </citation>
    <scope>NUCLEOTIDE SEQUENCE [LARGE SCALE GENOMIC DNA]</scope>
    <source>
        <strain evidence="20 21">DSM 26130</strain>
    </source>
</reference>
<evidence type="ECO:0000256" key="9">
    <source>
        <dbReference type="ARBA" id="ARBA00012523"/>
    </source>
</evidence>
<dbReference type="GO" id="GO:0005524">
    <property type="term" value="F:ATP binding"/>
    <property type="evidence" value="ECO:0007669"/>
    <property type="project" value="UniProtKB-KW"/>
</dbReference>
<evidence type="ECO:0000256" key="13">
    <source>
        <dbReference type="ARBA" id="ARBA00022777"/>
    </source>
</evidence>
<comment type="catalytic activity">
    <reaction evidence="2">
        <text>adenosylcob(III)inamide phosphate + GTP + H(+) = adenosylcob(III)inamide-GDP + diphosphate</text>
        <dbReference type="Rhea" id="RHEA:22712"/>
        <dbReference type="ChEBI" id="CHEBI:15378"/>
        <dbReference type="ChEBI" id="CHEBI:33019"/>
        <dbReference type="ChEBI" id="CHEBI:37565"/>
        <dbReference type="ChEBI" id="CHEBI:58502"/>
        <dbReference type="ChEBI" id="CHEBI:60487"/>
        <dbReference type="EC" id="2.7.7.62"/>
    </reaction>
</comment>
<feature type="binding site" evidence="19">
    <location>
        <begin position="7"/>
        <end position="14"/>
    </location>
    <ligand>
        <name>GTP</name>
        <dbReference type="ChEBI" id="CHEBI:37565"/>
    </ligand>
</feature>
<keyword evidence="12 19" id="KW-0547">Nucleotide-binding</keyword>
<dbReference type="GO" id="GO:0043752">
    <property type="term" value="F:adenosylcobinamide kinase activity"/>
    <property type="evidence" value="ECO:0007669"/>
    <property type="project" value="UniProtKB-EC"/>
</dbReference>
<evidence type="ECO:0000256" key="5">
    <source>
        <dbReference type="ARBA" id="ARBA00004692"/>
    </source>
</evidence>
<evidence type="ECO:0000256" key="3">
    <source>
        <dbReference type="ARBA" id="ARBA00001522"/>
    </source>
</evidence>
<keyword evidence="21" id="KW-1185">Reference proteome</keyword>
<dbReference type="CDD" id="cd00544">
    <property type="entry name" value="CobU"/>
    <property type="match status" value="1"/>
</dbReference>
<dbReference type="EMBL" id="FOLQ01000001">
    <property type="protein sequence ID" value="SFC06673.1"/>
    <property type="molecule type" value="Genomic_DNA"/>
</dbReference>
<evidence type="ECO:0000256" key="16">
    <source>
        <dbReference type="ARBA" id="ARBA00029570"/>
    </source>
</evidence>
<sequence>MIIYISGGARSGKSRFAQERALQLSAEPVYVATAKIWDDDFAERVQQHRNERGPEWTTYEAECDLYQLPLENRVVVIDCVTLWLTNLFMAFDSTIDLSLAAFKAEIDALRALSGTFIIISNEIGMGLHAETAIGRKFTDLQGWANQYVATQADEAIFMVSGLPVYLKNNA</sequence>
<dbReference type="GO" id="GO:0008820">
    <property type="term" value="F:cobinamide phosphate guanylyltransferase activity"/>
    <property type="evidence" value="ECO:0007669"/>
    <property type="project" value="UniProtKB-EC"/>
</dbReference>
<dbReference type="Gene3D" id="3.40.50.300">
    <property type="entry name" value="P-loop containing nucleotide triphosphate hydrolases"/>
    <property type="match status" value="1"/>
</dbReference>
<dbReference type="EC" id="2.7.1.156" evidence="8"/>
<feature type="active site" description="GMP-histidine intermediate" evidence="18">
    <location>
        <position position="48"/>
    </location>
</feature>
<dbReference type="SUPFAM" id="SSF52540">
    <property type="entry name" value="P-loop containing nucleoside triphosphate hydrolases"/>
    <property type="match status" value="1"/>
</dbReference>
<evidence type="ECO:0000256" key="11">
    <source>
        <dbReference type="ARBA" id="ARBA00022679"/>
    </source>
</evidence>
<comment type="pathway">
    <text evidence="6">Cofactor biosynthesis; adenosylcobalamin biosynthesis; adenosylcobalamin from cob(II)yrinate a,c-diamide: step 5/7.</text>
</comment>
<accession>A0A1I1GBF9</accession>
<dbReference type="RefSeq" id="WP_093822761.1">
    <property type="nucleotide sequence ID" value="NZ_FOLQ01000001.1"/>
</dbReference>
<comment type="function">
    <text evidence="4">Catalyzes ATP-dependent phosphorylation of adenosylcobinamide and addition of GMP to adenosylcobinamide phosphate.</text>
</comment>
<dbReference type="GO" id="GO:0009236">
    <property type="term" value="P:cobalamin biosynthetic process"/>
    <property type="evidence" value="ECO:0007669"/>
    <property type="project" value="UniProtKB-UniPathway"/>
</dbReference>
<evidence type="ECO:0000256" key="17">
    <source>
        <dbReference type="ARBA" id="ARBA00030571"/>
    </source>
</evidence>
<dbReference type="PANTHER" id="PTHR34848">
    <property type="match status" value="1"/>
</dbReference>
<evidence type="ECO:0000256" key="19">
    <source>
        <dbReference type="PIRSR" id="PIRSR006135-2"/>
    </source>
</evidence>
<evidence type="ECO:0000256" key="1">
    <source>
        <dbReference type="ARBA" id="ARBA00000312"/>
    </source>
</evidence>
<gene>
    <name evidence="20" type="ORF">SAMN05216167_101386</name>
</gene>
<evidence type="ECO:0000313" key="21">
    <source>
        <dbReference type="Proteomes" id="UP000198598"/>
    </source>
</evidence>
<keyword evidence="10" id="KW-0169">Cobalamin biosynthesis</keyword>
<feature type="binding site" evidence="19">
    <location>
        <begin position="49"/>
        <end position="52"/>
    </location>
    <ligand>
        <name>GTP</name>
        <dbReference type="ChEBI" id="CHEBI:37565"/>
    </ligand>
</feature>
<keyword evidence="15 19" id="KW-0342">GTP-binding</keyword>